<keyword evidence="2" id="KW-1185">Reference proteome</keyword>
<sequence length="85" mass="10189">MKRERHFNHSPIFCKVREETTMARPHDGSGEALRRRWQGLATTTVRLCTATTRIENRFSHREGFPSKPYSISLRGFKREEEREYY</sequence>
<organism evidence="1 2">
    <name type="scientific">Linum tenue</name>
    <dbReference type="NCBI Taxonomy" id="586396"/>
    <lineage>
        <taxon>Eukaryota</taxon>
        <taxon>Viridiplantae</taxon>
        <taxon>Streptophyta</taxon>
        <taxon>Embryophyta</taxon>
        <taxon>Tracheophyta</taxon>
        <taxon>Spermatophyta</taxon>
        <taxon>Magnoliopsida</taxon>
        <taxon>eudicotyledons</taxon>
        <taxon>Gunneridae</taxon>
        <taxon>Pentapetalae</taxon>
        <taxon>rosids</taxon>
        <taxon>fabids</taxon>
        <taxon>Malpighiales</taxon>
        <taxon>Linaceae</taxon>
        <taxon>Linum</taxon>
    </lineage>
</organism>
<proteinExistence type="predicted"/>
<comment type="caution">
    <text evidence="1">The sequence shown here is derived from an EMBL/GenBank/DDBJ whole genome shotgun (WGS) entry which is preliminary data.</text>
</comment>
<evidence type="ECO:0000313" key="2">
    <source>
        <dbReference type="Proteomes" id="UP001154282"/>
    </source>
</evidence>
<dbReference type="AlphaFoldDB" id="A0AAV0LH17"/>
<evidence type="ECO:0000313" key="1">
    <source>
        <dbReference type="EMBL" id="CAI0433812.1"/>
    </source>
</evidence>
<dbReference type="EMBL" id="CAMGYJ010000006">
    <property type="protein sequence ID" value="CAI0433812.1"/>
    <property type="molecule type" value="Genomic_DNA"/>
</dbReference>
<reference evidence="1" key="1">
    <citation type="submission" date="2022-08" db="EMBL/GenBank/DDBJ databases">
        <authorList>
            <person name="Gutierrez-Valencia J."/>
        </authorList>
    </citation>
    <scope>NUCLEOTIDE SEQUENCE</scope>
</reference>
<accession>A0AAV0LH17</accession>
<protein>
    <submittedName>
        <fullName evidence="1">Uncharacterized protein</fullName>
    </submittedName>
</protein>
<gene>
    <name evidence="1" type="ORF">LITE_LOCUS24046</name>
</gene>
<dbReference type="Proteomes" id="UP001154282">
    <property type="component" value="Unassembled WGS sequence"/>
</dbReference>
<name>A0AAV0LH17_9ROSI</name>